<dbReference type="Gene3D" id="3.80.10.10">
    <property type="entry name" value="Ribonuclease Inhibitor"/>
    <property type="match status" value="1"/>
</dbReference>
<name>A0A4S4KVU4_9APHY</name>
<accession>A0A4S4KVU4</accession>
<dbReference type="Proteomes" id="UP000309038">
    <property type="component" value="Unassembled WGS sequence"/>
</dbReference>
<evidence type="ECO:0000313" key="1">
    <source>
        <dbReference type="EMBL" id="THH02899.1"/>
    </source>
</evidence>
<dbReference type="EMBL" id="SGPJ01000001">
    <property type="protein sequence ID" value="THH02899.1"/>
    <property type="molecule type" value="Genomic_DNA"/>
</dbReference>
<protein>
    <recommendedName>
        <fullName evidence="3">F-box domain-containing protein</fullName>
    </recommendedName>
</protein>
<dbReference type="AlphaFoldDB" id="A0A4S4KVU4"/>
<dbReference type="SUPFAM" id="SSF52047">
    <property type="entry name" value="RNI-like"/>
    <property type="match status" value="1"/>
</dbReference>
<dbReference type="InterPro" id="IPR032675">
    <property type="entry name" value="LRR_dom_sf"/>
</dbReference>
<evidence type="ECO:0008006" key="3">
    <source>
        <dbReference type="Google" id="ProtNLM"/>
    </source>
</evidence>
<sequence length="380" mass="42426">MSRTSTSTHIPATGKPRMIDDLISVILECNDHWWPRDYQRLALVSSAWLGPIRRRLYACPSLRTFHACNLFVRTVANNPCILSLVQGVDLRPMMSFRDRYALTEKDMTSLRFILNLAGLQSLTLGGELAVQAERFLHMMTNARSITSLHIDGSYIQCNDTLDCRHPASLEWNETIAFRFTKLRSLRLTNLQLAISDPPLPYSLRIADITLNDVTVSVGSVHHLCHESWGSVRTLSVTSKNAQESDELVRDLMECCENLEVLHYEVCSAGAHGEIFEEDTPLSRLRNLCLYDIDISPQTLIVLSQTCKALEHLSVLGRTVRLAATDWAGFVRSGALPSLRVLRTSMGTNSPLSGFTPWTTAMMTPVSDSCVARGITLSVCE</sequence>
<comment type="caution">
    <text evidence="1">The sequence shown here is derived from an EMBL/GenBank/DDBJ whole genome shotgun (WGS) entry which is preliminary data.</text>
</comment>
<proteinExistence type="predicted"/>
<organism evidence="1 2">
    <name type="scientific">Hermanssonia centrifuga</name>
    <dbReference type="NCBI Taxonomy" id="98765"/>
    <lineage>
        <taxon>Eukaryota</taxon>
        <taxon>Fungi</taxon>
        <taxon>Dikarya</taxon>
        <taxon>Basidiomycota</taxon>
        <taxon>Agaricomycotina</taxon>
        <taxon>Agaricomycetes</taxon>
        <taxon>Polyporales</taxon>
        <taxon>Meruliaceae</taxon>
        <taxon>Hermanssonia</taxon>
    </lineage>
</organism>
<keyword evidence="2" id="KW-1185">Reference proteome</keyword>
<gene>
    <name evidence="1" type="ORF">EW026_g91</name>
</gene>
<evidence type="ECO:0000313" key="2">
    <source>
        <dbReference type="Proteomes" id="UP000309038"/>
    </source>
</evidence>
<reference evidence="1 2" key="1">
    <citation type="submission" date="2019-02" db="EMBL/GenBank/DDBJ databases">
        <title>Genome sequencing of the rare red list fungi Phlebia centrifuga.</title>
        <authorList>
            <person name="Buettner E."/>
            <person name="Kellner H."/>
        </authorList>
    </citation>
    <scope>NUCLEOTIDE SEQUENCE [LARGE SCALE GENOMIC DNA]</scope>
    <source>
        <strain evidence="1 2">DSM 108282</strain>
    </source>
</reference>